<dbReference type="PANTHER" id="PTHR11786">
    <property type="entry name" value="N-HYDROXYARYLAMINE O-ACETYLTRANSFERASE"/>
    <property type="match status" value="1"/>
</dbReference>
<comment type="similarity">
    <text evidence="1">Belongs to the arylamine N-acetyltransferase family.</text>
</comment>
<protein>
    <submittedName>
        <fullName evidence="2">Arylamine N-acetyltransferase</fullName>
    </submittedName>
</protein>
<dbReference type="InterPro" id="IPR053710">
    <property type="entry name" value="Arylamine_NAT_domain_sf"/>
</dbReference>
<dbReference type="SUPFAM" id="SSF54001">
    <property type="entry name" value="Cysteine proteinases"/>
    <property type="match status" value="1"/>
</dbReference>
<dbReference type="InterPro" id="IPR001447">
    <property type="entry name" value="Arylamine_N-AcTrfase"/>
</dbReference>
<keyword evidence="3" id="KW-1185">Reference proteome</keyword>
<evidence type="ECO:0000313" key="2">
    <source>
        <dbReference type="EMBL" id="BDE95728.1"/>
    </source>
</evidence>
<organism evidence="2 3">
    <name type="scientific">Raoultibacter timonensis</name>
    <dbReference type="NCBI Taxonomy" id="1907662"/>
    <lineage>
        <taxon>Bacteria</taxon>
        <taxon>Bacillati</taxon>
        <taxon>Actinomycetota</taxon>
        <taxon>Coriobacteriia</taxon>
        <taxon>Eggerthellales</taxon>
        <taxon>Eggerthellaceae</taxon>
        <taxon>Raoultibacter</taxon>
    </lineage>
</organism>
<dbReference type="EMBL" id="AP025564">
    <property type="protein sequence ID" value="BDE95728.1"/>
    <property type="molecule type" value="Genomic_DNA"/>
</dbReference>
<dbReference type="InterPro" id="IPR038765">
    <property type="entry name" value="Papain-like_cys_pep_sf"/>
</dbReference>
<evidence type="ECO:0000256" key="1">
    <source>
        <dbReference type="ARBA" id="ARBA00006547"/>
    </source>
</evidence>
<dbReference type="Pfam" id="PF00797">
    <property type="entry name" value="Acetyltransf_2"/>
    <property type="match status" value="1"/>
</dbReference>
<sequence length="286" mass="31717">MFEELYEPLPDPARYWNRLGIDRCGLSPDREGLDRIVYAHQCAIPFENLDACDYRTPISLGIGDLFEKIVLGRRGGYCFELNALFTALLADAGFAVAPCFARSLKDRGYIQPVAHRGTIVAVGEERVFCDVGYGGPMPACALPLEDGAEISSCGQTFRIERMESPWWRILYCGRASSDGAAASGSSAEPKREPVLAFMDAVQHEVDFVALSLYCSTHPNSIFTQQRMINRRTGEGSVSVTADRFVRTGRGVKEQRIIGSEDEFHALLEQHFGIVAPRKARWITTAQ</sequence>
<dbReference type="Gene3D" id="3.30.2140.20">
    <property type="match status" value="1"/>
</dbReference>
<proteinExistence type="inferred from homology"/>
<name>A0ABN6MGT3_9ACTN</name>
<reference evidence="2 3" key="1">
    <citation type="submission" date="2022-01" db="EMBL/GenBank/DDBJ databases">
        <title>Novel bile acid biosynthetic pathways are enriched in the microbiome of centenarians.</title>
        <authorList>
            <person name="Sato Y."/>
            <person name="Atarashi K."/>
            <person name="Plichta R.D."/>
            <person name="Arai Y."/>
            <person name="Sasajima S."/>
            <person name="Kearney M.S."/>
            <person name="Suda W."/>
            <person name="Takeshita K."/>
            <person name="Sasaki T."/>
            <person name="Okamoto S."/>
            <person name="Skelly N.A."/>
            <person name="Okamura Y."/>
            <person name="Vlamakis H."/>
            <person name="Li Y."/>
            <person name="Tanoue T."/>
            <person name="Takei H."/>
            <person name="Nittono H."/>
            <person name="Narushima S."/>
            <person name="Irie J."/>
            <person name="Itoh H."/>
            <person name="Moriya K."/>
            <person name="Sugiura Y."/>
            <person name="Suematsu M."/>
            <person name="Moritoki N."/>
            <person name="Shibata S."/>
            <person name="Littman R.D."/>
            <person name="Fischbach A.M."/>
            <person name="Uwamino Y."/>
            <person name="Inoue T."/>
            <person name="Honda A."/>
            <person name="Hattori M."/>
            <person name="Murai T."/>
            <person name="Xavier J.R."/>
            <person name="Hirose N."/>
            <person name="Honda K."/>
        </authorList>
    </citation>
    <scope>NUCLEOTIDE SEQUENCE [LARGE SCALE GENOMIC DNA]</scope>
    <source>
        <strain evidence="2 3">CE91-St30</strain>
    </source>
</reference>
<dbReference type="RefSeq" id="WP_180995081.1">
    <property type="nucleotide sequence ID" value="NZ_AP025564.1"/>
</dbReference>
<dbReference type="Proteomes" id="UP001320544">
    <property type="component" value="Chromosome"/>
</dbReference>
<gene>
    <name evidence="2" type="ORF">CE91St30_10610</name>
</gene>
<dbReference type="PANTHER" id="PTHR11786:SF0">
    <property type="entry name" value="ARYLAMINE N-ACETYLTRANSFERASE 4-RELATED"/>
    <property type="match status" value="1"/>
</dbReference>
<accession>A0ABN6MGT3</accession>
<evidence type="ECO:0000313" key="3">
    <source>
        <dbReference type="Proteomes" id="UP001320544"/>
    </source>
</evidence>